<dbReference type="RefSeq" id="WP_211696879.1">
    <property type="nucleotide sequence ID" value="NZ_CP046600.1"/>
</dbReference>
<name>A0A975K3R7_9MYCO</name>
<reference evidence="1" key="1">
    <citation type="submission" date="2019-12" db="EMBL/GenBank/DDBJ databases">
        <title>Mycobacterium spongiae sp. nov.</title>
        <authorList>
            <person name="Stinear T."/>
        </authorList>
    </citation>
    <scope>NUCLEOTIDE SEQUENCE</scope>
    <source>
        <strain evidence="1">FSD4b-SM</strain>
    </source>
</reference>
<proteinExistence type="predicted"/>
<dbReference type="SUPFAM" id="SSF69118">
    <property type="entry name" value="AhpD-like"/>
    <property type="match status" value="1"/>
</dbReference>
<dbReference type="InterPro" id="IPR029032">
    <property type="entry name" value="AhpD-like"/>
</dbReference>
<dbReference type="AlphaFoldDB" id="A0A975K3R7"/>
<dbReference type="Gene3D" id="1.20.1290.10">
    <property type="entry name" value="AhpD-like"/>
    <property type="match status" value="1"/>
</dbReference>
<dbReference type="KEGG" id="mspg:F6B93_21465"/>
<organism evidence="1 2">
    <name type="scientific">Mycobacterium spongiae</name>
    <dbReference type="NCBI Taxonomy" id="886343"/>
    <lineage>
        <taxon>Bacteria</taxon>
        <taxon>Bacillati</taxon>
        <taxon>Actinomycetota</taxon>
        <taxon>Actinomycetes</taxon>
        <taxon>Mycobacteriales</taxon>
        <taxon>Mycobacteriaceae</taxon>
        <taxon>Mycobacterium</taxon>
    </lineage>
</organism>
<evidence type="ECO:0000313" key="1">
    <source>
        <dbReference type="EMBL" id="QUR69293.1"/>
    </source>
</evidence>
<gene>
    <name evidence="1" type="ORF">F6B93_21465</name>
</gene>
<protein>
    <submittedName>
        <fullName evidence="1">Uncharacterized protein</fullName>
    </submittedName>
</protein>
<dbReference type="EMBL" id="CP046600">
    <property type="protein sequence ID" value="QUR69293.1"/>
    <property type="molecule type" value="Genomic_DNA"/>
</dbReference>
<evidence type="ECO:0000313" key="2">
    <source>
        <dbReference type="Proteomes" id="UP000682202"/>
    </source>
</evidence>
<keyword evidence="2" id="KW-1185">Reference proteome</keyword>
<dbReference type="Proteomes" id="UP000682202">
    <property type="component" value="Chromosome"/>
</dbReference>
<sequence>MAIAGRYPRLERKLRSAVLDAPATTDAALRRAAYSGEGLPAPLSGYVEKLHRHAYRVQDDDVEQMRAAGYSDDQIFEVTIAAALGAGDDRMRAGLSALNEALR</sequence>
<accession>A0A975K3R7</accession>